<dbReference type="RefSeq" id="WP_136529516.1">
    <property type="nucleotide sequence ID" value="NZ_STGX01000006.1"/>
</dbReference>
<protein>
    <submittedName>
        <fullName evidence="1">Sulfotransferase</fullName>
    </submittedName>
</protein>
<proteinExistence type="predicted"/>
<evidence type="ECO:0000313" key="1">
    <source>
        <dbReference type="EMBL" id="THV29022.1"/>
    </source>
</evidence>
<dbReference type="PANTHER" id="PTHR36451:SF1">
    <property type="entry name" value="OMEGA-HYDROXY-BETA-DIHYDROMENAQUINONE-9 SULFOTRANSFERASE STF3"/>
    <property type="match status" value="1"/>
</dbReference>
<gene>
    <name evidence="1" type="ORF">E9998_09745</name>
</gene>
<accession>A0A4S8PHX7</accession>
<keyword evidence="1" id="KW-0808">Transferase</keyword>
<dbReference type="Proteomes" id="UP000305792">
    <property type="component" value="Unassembled WGS sequence"/>
</dbReference>
<keyword evidence="2" id="KW-1185">Reference proteome</keyword>
<name>A0A4S8PHX7_9ACTN</name>
<reference evidence="1 2" key="1">
    <citation type="journal article" date="2018" name="Int. J. Syst. Evol. Microbiol.">
        <title>Glycomyces paridis sp. nov., isolated from the medicinal plant Paris polyphylla.</title>
        <authorList>
            <person name="Fang X.M."/>
            <person name="Bai J.L."/>
            <person name="Su J."/>
            <person name="Zhao L.L."/>
            <person name="Liu H.Y."/>
            <person name="Ma B.P."/>
            <person name="Zhang Y.Q."/>
            <person name="Yu L.Y."/>
        </authorList>
    </citation>
    <scope>NUCLEOTIDE SEQUENCE [LARGE SCALE GENOMIC DNA]</scope>
    <source>
        <strain evidence="1 2">CPCC 204357</strain>
    </source>
</reference>
<evidence type="ECO:0000313" key="2">
    <source>
        <dbReference type="Proteomes" id="UP000305792"/>
    </source>
</evidence>
<dbReference type="PANTHER" id="PTHR36451">
    <property type="entry name" value="PAPS-DEPENDENT SULFOTRANSFERASE STF3"/>
    <property type="match status" value="1"/>
</dbReference>
<dbReference type="InterPro" id="IPR027417">
    <property type="entry name" value="P-loop_NTPase"/>
</dbReference>
<dbReference type="AlphaFoldDB" id="A0A4S8PHX7"/>
<dbReference type="Pfam" id="PF13469">
    <property type="entry name" value="Sulfotransfer_3"/>
    <property type="match status" value="1"/>
</dbReference>
<sequence>MRRVSALASVLNVAMTPALNSRKDPDRSWAKIVAAAEQEQGRTFDDDRQWLDDLRFAFGCYAEVEGMAPMGWVGVKAEFAMRLTNRLRVRRLHAEHPEIADEPIENPVFILGLPRTATTLTHKILAGSPGHRGPLTWEMYNIDLELPEKERNARIGKVARDLSMLEKLMPVFPIQHPMVATGPEESFLIVPHTHYHLTRAPIPHYAEWLETHDRVTDYAYLKESLQVLQYGRERKRWIMKSPMDTFNLREIQTVFPDATFVWNHRDPVTVIASTCSLNETAMGLMLRRVDRHALGRRFLDLLADGIARAREARPFLRPGSVIDVPYHRLNADPYTYVPELYAQIGAQWGPKDEANLQRALERPVADRRHEYALADYGLTHADVDEAFGDYIKLVALLN</sequence>
<organism evidence="1 2">
    <name type="scientific">Glycomyces paridis</name>
    <dbReference type="NCBI Taxonomy" id="2126555"/>
    <lineage>
        <taxon>Bacteria</taxon>
        <taxon>Bacillati</taxon>
        <taxon>Actinomycetota</taxon>
        <taxon>Actinomycetes</taxon>
        <taxon>Glycomycetales</taxon>
        <taxon>Glycomycetaceae</taxon>
        <taxon>Glycomyces</taxon>
    </lineage>
</organism>
<dbReference type="SUPFAM" id="SSF52540">
    <property type="entry name" value="P-loop containing nucleoside triphosphate hydrolases"/>
    <property type="match status" value="1"/>
</dbReference>
<dbReference type="GO" id="GO:0016740">
    <property type="term" value="F:transferase activity"/>
    <property type="evidence" value="ECO:0007669"/>
    <property type="project" value="UniProtKB-KW"/>
</dbReference>
<comment type="caution">
    <text evidence="1">The sequence shown here is derived from an EMBL/GenBank/DDBJ whole genome shotgun (WGS) entry which is preliminary data.</text>
</comment>
<dbReference type="EMBL" id="STGX01000006">
    <property type="protein sequence ID" value="THV29022.1"/>
    <property type="molecule type" value="Genomic_DNA"/>
</dbReference>
<dbReference type="InterPro" id="IPR052736">
    <property type="entry name" value="Stf3_sulfotransferase"/>
</dbReference>
<dbReference type="Gene3D" id="3.40.50.300">
    <property type="entry name" value="P-loop containing nucleotide triphosphate hydrolases"/>
    <property type="match status" value="1"/>
</dbReference>
<dbReference type="OrthoDB" id="9777890at2"/>